<organism evidence="2 3">
    <name type="scientific">Litorilituus lipolyticus</name>
    <dbReference type="NCBI Taxonomy" id="2491017"/>
    <lineage>
        <taxon>Bacteria</taxon>
        <taxon>Pseudomonadati</taxon>
        <taxon>Pseudomonadota</taxon>
        <taxon>Gammaproteobacteria</taxon>
        <taxon>Alteromonadales</taxon>
        <taxon>Colwelliaceae</taxon>
        <taxon>Litorilituus</taxon>
    </lineage>
</organism>
<keyword evidence="3" id="KW-1185">Reference proteome</keyword>
<dbReference type="EMBL" id="SAWY01000019">
    <property type="protein sequence ID" value="TPH15703.1"/>
    <property type="molecule type" value="Genomic_DNA"/>
</dbReference>
<accession>A0A502L155</accession>
<evidence type="ECO:0000256" key="1">
    <source>
        <dbReference type="SAM" id="MobiDB-lite"/>
    </source>
</evidence>
<feature type="region of interest" description="Disordered" evidence="1">
    <location>
        <begin position="301"/>
        <end position="322"/>
    </location>
</feature>
<feature type="region of interest" description="Disordered" evidence="1">
    <location>
        <begin position="168"/>
        <end position="206"/>
    </location>
</feature>
<evidence type="ECO:0000313" key="3">
    <source>
        <dbReference type="Proteomes" id="UP000315303"/>
    </source>
</evidence>
<dbReference type="RefSeq" id="WP_140603102.1">
    <property type="nucleotide sequence ID" value="NZ_SAWY01000019.1"/>
</dbReference>
<protein>
    <submittedName>
        <fullName evidence="2">Uncharacterized protein</fullName>
    </submittedName>
</protein>
<reference evidence="2 3" key="1">
    <citation type="submission" date="2019-01" db="EMBL/GenBank/DDBJ databases">
        <title>Litorilituus lipolytica sp. nov., isolated from intertidal sand of the Yellow Sea in China.</title>
        <authorList>
            <person name="Liu A."/>
        </authorList>
    </citation>
    <scope>NUCLEOTIDE SEQUENCE [LARGE SCALE GENOMIC DNA]</scope>
    <source>
        <strain evidence="2 3">RZ04</strain>
    </source>
</reference>
<gene>
    <name evidence="2" type="ORF">EPA86_09020</name>
</gene>
<sequence length="485" mass="55165">MVDKNKLSKDVEEQIQSLASDVYIQVEEKLTKLIGAAIEDGANANSTQTSDYQALEKTLQTSNEEIKTLKQALSEKQAEQESSKQNFQVELTQKTINYTETIDQLKKELAQASSAKANVENQNKDIGSKLEEKLLESEQALNEKTQEVDGLNGRLMVLTEQEQSLTSQLKSAQEQSNQLAEQLKTSQTQLEQKNKEQSESGNAQQKQIDELTQKLSIANNELTTLQESNKQAIENSTKESEQKLNQLSEQLQSEQKLKAELSDKVVALEKSLTEQQATQDSVAQLTEQLAKEQSSKTELQQQLSEMQKSIDSQLDKEKQFEQQAQAHQTQVTQLSEALAKEQQQLVEVKASVAENQKQLEQEKTAAIDKIVELEKAHEALTKQVETEKSDIELYKKEVEALKDQVKVAQEGEENVLKRFNASREKQEQDNNQVRETIKFLRDENHELSAKVAEQTTTYSEQIQEMEHKLTEYRLKFEYAQKQLAN</sequence>
<comment type="caution">
    <text evidence="2">The sequence shown here is derived from an EMBL/GenBank/DDBJ whole genome shotgun (WGS) entry which is preliminary data.</text>
</comment>
<proteinExistence type="predicted"/>
<evidence type="ECO:0000313" key="2">
    <source>
        <dbReference type="EMBL" id="TPH15703.1"/>
    </source>
</evidence>
<dbReference type="OrthoDB" id="6315963at2"/>
<dbReference type="Proteomes" id="UP000315303">
    <property type="component" value="Unassembled WGS sequence"/>
</dbReference>
<dbReference type="AlphaFoldDB" id="A0A502L155"/>
<name>A0A502L155_9GAMM</name>
<feature type="compositionally biased region" description="Polar residues" evidence="1">
    <location>
        <begin position="301"/>
        <end position="312"/>
    </location>
</feature>
<feature type="compositionally biased region" description="Polar residues" evidence="1">
    <location>
        <begin position="168"/>
        <end position="191"/>
    </location>
</feature>